<keyword evidence="1" id="KW-0547">Nucleotide-binding</keyword>
<proteinExistence type="predicted"/>
<evidence type="ECO:0000256" key="1">
    <source>
        <dbReference type="PROSITE-ProRule" id="PRU00409"/>
    </source>
</evidence>
<keyword evidence="1" id="KW-0067">ATP-binding</keyword>
<dbReference type="OrthoDB" id="432907at2759"/>
<dbReference type="PROSITE" id="PS50975">
    <property type="entry name" value="ATP_GRASP"/>
    <property type="match status" value="1"/>
</dbReference>
<accession>A0A812V1Q7</accession>
<dbReference type="Gene3D" id="3.30.470.20">
    <property type="entry name" value="ATP-grasp fold, B domain"/>
    <property type="match status" value="1"/>
</dbReference>
<feature type="compositionally biased region" description="Basic and acidic residues" evidence="2">
    <location>
        <begin position="151"/>
        <end position="163"/>
    </location>
</feature>
<comment type="caution">
    <text evidence="4">The sequence shown here is derived from an EMBL/GenBank/DDBJ whole genome shotgun (WGS) entry which is preliminary data.</text>
</comment>
<protein>
    <submittedName>
        <fullName evidence="4">Trim71 protein</fullName>
    </submittedName>
</protein>
<dbReference type="Proteomes" id="UP000604046">
    <property type="component" value="Unassembled WGS sequence"/>
</dbReference>
<dbReference type="AlphaFoldDB" id="A0A812V1Q7"/>
<name>A0A812V1Q7_9DINO</name>
<feature type="domain" description="ATP-grasp" evidence="3">
    <location>
        <begin position="476"/>
        <end position="671"/>
    </location>
</feature>
<dbReference type="GO" id="GO:0046872">
    <property type="term" value="F:metal ion binding"/>
    <property type="evidence" value="ECO:0007669"/>
    <property type="project" value="InterPro"/>
</dbReference>
<dbReference type="GO" id="GO:0005524">
    <property type="term" value="F:ATP binding"/>
    <property type="evidence" value="ECO:0007669"/>
    <property type="project" value="UniProtKB-UniRule"/>
</dbReference>
<evidence type="ECO:0000313" key="4">
    <source>
        <dbReference type="EMBL" id="CAE7600463.1"/>
    </source>
</evidence>
<sequence>MAVALGLFGSPSRDHVLSLSKWPAPIARPGARPSRTCRPAVLVGVVAACKAACVAAGHKRRVICCWQVRKLGLKVSAASDAPSWKAEASGSVPDLPVPSLSLREFLLGLDHGKYARPSRLQGIQQQPASSEDSVREDQRSGLQLQEPSRPCLEHGNHDARALESSESSQSWVNGVEDFFVVADWSDWAFEVMERGSGSGETELKLEVQLRHTGGEFQIVCDKDWSRVLYPGEAGEAGEAEALGPDSGGHGRNWSLNGQAGDKFLLRLLLRHDGPVVSWELVEPGVEDHEYQDPYLGHSGHEARGWQEAIQQLEEVRRWGQDHQVRSLRSEALKLCGEAGASAPALQLLEEIWSEDKQANEPSQADYQAVLRACELDALGGETAREAGAAIKQEMAERGEGQPDRFCLTPRVWWHRDVRRMGCGANNTLDWQGGDPLPVPPTARSWLLPASDTMAVEIAQQQDALREAGWMVLSCDPNIVRRLDDKVSLQALARDSGLCAYFPERFAVPELASYPCILKPAAGEFGSGVQIVYSPESVRRIAGLDSGELTSQWLLQELVIGCYEYSTSLLVVDGRILEKACIRYKYDAEEYVWPDVTELAKELVEPSELEMNVMQKLVQGYSGFVNFNYKFRQRDGQMLIMEANARVGADLACDVPRPHARSMLEMLDRGMYRGQENGLDLQPQ</sequence>
<feature type="compositionally biased region" description="Polar residues" evidence="2">
    <location>
        <begin position="121"/>
        <end position="131"/>
    </location>
</feature>
<evidence type="ECO:0000313" key="5">
    <source>
        <dbReference type="Proteomes" id="UP000604046"/>
    </source>
</evidence>
<gene>
    <name evidence="4" type="primary">Trim71</name>
    <name evidence="4" type="ORF">SNAT2548_LOCUS34158</name>
</gene>
<organism evidence="4 5">
    <name type="scientific">Symbiodinium natans</name>
    <dbReference type="NCBI Taxonomy" id="878477"/>
    <lineage>
        <taxon>Eukaryota</taxon>
        <taxon>Sar</taxon>
        <taxon>Alveolata</taxon>
        <taxon>Dinophyceae</taxon>
        <taxon>Suessiales</taxon>
        <taxon>Symbiodiniaceae</taxon>
        <taxon>Symbiodinium</taxon>
    </lineage>
</organism>
<dbReference type="SUPFAM" id="SSF56059">
    <property type="entry name" value="Glutathione synthetase ATP-binding domain-like"/>
    <property type="match status" value="1"/>
</dbReference>
<evidence type="ECO:0000256" key="2">
    <source>
        <dbReference type="SAM" id="MobiDB-lite"/>
    </source>
</evidence>
<reference evidence="4" key="1">
    <citation type="submission" date="2021-02" db="EMBL/GenBank/DDBJ databases">
        <authorList>
            <person name="Dougan E. K."/>
            <person name="Rhodes N."/>
            <person name="Thang M."/>
            <person name="Chan C."/>
        </authorList>
    </citation>
    <scope>NUCLEOTIDE SEQUENCE</scope>
</reference>
<dbReference type="EMBL" id="CAJNDS010002796">
    <property type="protein sequence ID" value="CAE7600463.1"/>
    <property type="molecule type" value="Genomic_DNA"/>
</dbReference>
<evidence type="ECO:0000259" key="3">
    <source>
        <dbReference type="PROSITE" id="PS50975"/>
    </source>
</evidence>
<feature type="region of interest" description="Disordered" evidence="2">
    <location>
        <begin position="118"/>
        <end position="166"/>
    </location>
</feature>
<keyword evidence="5" id="KW-1185">Reference proteome</keyword>
<dbReference type="InterPro" id="IPR011761">
    <property type="entry name" value="ATP-grasp"/>
</dbReference>